<sequence>MVKADKNWESGSSLVARQIGSDIITGVYSEGEKLPLEAQLSEKYEVSRNTLREAMRLLAAKNLVEIAPRRGTSVLSREQWNVLDRDLLEWSADHFMHDRRFMEELVRARCMVEPAAAKEAARGATDAQIATLWDSYTNMVAQAEAVDTSASLEADLAFHIAVSEASNNRFIKSIGRSIIHAMRLNFRALFTVPYNFVGNLENHRLVAEKIAARDPLAAEAAMLRLLNQSEGDTIRLFEPDPITSTEGPSSTND</sequence>
<proteinExistence type="predicted"/>
<dbReference type="OrthoDB" id="9028214at2"/>
<dbReference type="SUPFAM" id="SSF48008">
    <property type="entry name" value="GntR ligand-binding domain-like"/>
    <property type="match status" value="1"/>
</dbReference>
<dbReference type="GO" id="GO:0003677">
    <property type="term" value="F:DNA binding"/>
    <property type="evidence" value="ECO:0007669"/>
    <property type="project" value="UniProtKB-KW"/>
</dbReference>
<name>A0A1H3CPU5_9RHOB</name>
<dbReference type="GO" id="GO:0003700">
    <property type="term" value="F:DNA-binding transcription factor activity"/>
    <property type="evidence" value="ECO:0007669"/>
    <property type="project" value="InterPro"/>
</dbReference>
<dbReference type="InterPro" id="IPR011711">
    <property type="entry name" value="GntR_C"/>
</dbReference>
<dbReference type="Pfam" id="PF07729">
    <property type="entry name" value="FCD"/>
    <property type="match status" value="1"/>
</dbReference>
<keyword evidence="6" id="KW-1185">Reference proteome</keyword>
<keyword evidence="3" id="KW-0804">Transcription</keyword>
<protein>
    <submittedName>
        <fullName evidence="5">DNA-binding transcriptional regulator, FadR family</fullName>
    </submittedName>
</protein>
<evidence type="ECO:0000256" key="3">
    <source>
        <dbReference type="ARBA" id="ARBA00023163"/>
    </source>
</evidence>
<organism evidence="5 6">
    <name type="scientific">Litoreibacter albidus</name>
    <dbReference type="NCBI Taxonomy" id="670155"/>
    <lineage>
        <taxon>Bacteria</taxon>
        <taxon>Pseudomonadati</taxon>
        <taxon>Pseudomonadota</taxon>
        <taxon>Alphaproteobacteria</taxon>
        <taxon>Rhodobacterales</taxon>
        <taxon>Roseobacteraceae</taxon>
        <taxon>Litoreibacter</taxon>
    </lineage>
</organism>
<dbReference type="PROSITE" id="PS50949">
    <property type="entry name" value="HTH_GNTR"/>
    <property type="match status" value="1"/>
</dbReference>
<dbReference type="EMBL" id="FNOI01000009">
    <property type="protein sequence ID" value="SDX55449.1"/>
    <property type="molecule type" value="Genomic_DNA"/>
</dbReference>
<gene>
    <name evidence="5" type="ORF">SAMN04488001_3492</name>
</gene>
<dbReference type="PANTHER" id="PTHR43537">
    <property type="entry name" value="TRANSCRIPTIONAL REGULATOR, GNTR FAMILY"/>
    <property type="match status" value="1"/>
</dbReference>
<dbReference type="SMART" id="SM00345">
    <property type="entry name" value="HTH_GNTR"/>
    <property type="match status" value="1"/>
</dbReference>
<dbReference type="Gene3D" id="1.10.10.10">
    <property type="entry name" value="Winged helix-like DNA-binding domain superfamily/Winged helix DNA-binding domain"/>
    <property type="match status" value="1"/>
</dbReference>
<reference evidence="6" key="1">
    <citation type="submission" date="2016-10" db="EMBL/GenBank/DDBJ databases">
        <authorList>
            <person name="Varghese N."/>
            <person name="Submissions S."/>
        </authorList>
    </citation>
    <scope>NUCLEOTIDE SEQUENCE [LARGE SCALE GENOMIC DNA]</scope>
    <source>
        <strain evidence="6">DSM 26922</strain>
    </source>
</reference>
<evidence type="ECO:0000256" key="1">
    <source>
        <dbReference type="ARBA" id="ARBA00023015"/>
    </source>
</evidence>
<evidence type="ECO:0000259" key="4">
    <source>
        <dbReference type="PROSITE" id="PS50949"/>
    </source>
</evidence>
<dbReference type="Proteomes" id="UP000199441">
    <property type="component" value="Unassembled WGS sequence"/>
</dbReference>
<dbReference type="SMART" id="SM00895">
    <property type="entry name" value="FCD"/>
    <property type="match status" value="1"/>
</dbReference>
<dbReference type="AlphaFoldDB" id="A0A1H3CPU5"/>
<dbReference type="InterPro" id="IPR000524">
    <property type="entry name" value="Tscrpt_reg_HTH_GntR"/>
</dbReference>
<dbReference type="RefSeq" id="WP_089948403.1">
    <property type="nucleotide sequence ID" value="NZ_FNOI01000009.1"/>
</dbReference>
<keyword evidence="2 5" id="KW-0238">DNA-binding</keyword>
<dbReference type="Pfam" id="PF00392">
    <property type="entry name" value="GntR"/>
    <property type="match status" value="1"/>
</dbReference>
<evidence type="ECO:0000313" key="5">
    <source>
        <dbReference type="EMBL" id="SDX55449.1"/>
    </source>
</evidence>
<dbReference type="SUPFAM" id="SSF46785">
    <property type="entry name" value="Winged helix' DNA-binding domain"/>
    <property type="match status" value="1"/>
</dbReference>
<dbReference type="PRINTS" id="PR00035">
    <property type="entry name" value="HTHGNTR"/>
</dbReference>
<dbReference type="Gene3D" id="1.20.120.530">
    <property type="entry name" value="GntR ligand-binding domain-like"/>
    <property type="match status" value="1"/>
</dbReference>
<dbReference type="CDD" id="cd07377">
    <property type="entry name" value="WHTH_GntR"/>
    <property type="match status" value="1"/>
</dbReference>
<dbReference type="InterPro" id="IPR008920">
    <property type="entry name" value="TF_FadR/GntR_C"/>
</dbReference>
<feature type="domain" description="HTH gntR-type" evidence="4">
    <location>
        <begin position="9"/>
        <end position="77"/>
    </location>
</feature>
<evidence type="ECO:0000256" key="2">
    <source>
        <dbReference type="ARBA" id="ARBA00023125"/>
    </source>
</evidence>
<dbReference type="InterPro" id="IPR036388">
    <property type="entry name" value="WH-like_DNA-bd_sf"/>
</dbReference>
<dbReference type="InterPro" id="IPR036390">
    <property type="entry name" value="WH_DNA-bd_sf"/>
</dbReference>
<dbReference type="STRING" id="670155.SAMN04488001_3492"/>
<dbReference type="PANTHER" id="PTHR43537:SF44">
    <property type="entry name" value="GNTR FAMILY REGULATORY PROTEIN"/>
    <property type="match status" value="1"/>
</dbReference>
<keyword evidence="1" id="KW-0805">Transcription regulation</keyword>
<accession>A0A1H3CPU5</accession>
<evidence type="ECO:0000313" key="6">
    <source>
        <dbReference type="Proteomes" id="UP000199441"/>
    </source>
</evidence>